<evidence type="ECO:0000256" key="1">
    <source>
        <dbReference type="ARBA" id="ARBA00001936"/>
    </source>
</evidence>
<dbReference type="PANTHER" id="PTHR24346:SF94">
    <property type="entry name" value="NON-SPECIFIC SERINE_THREONINE PROTEIN KINASE"/>
    <property type="match status" value="1"/>
</dbReference>
<dbReference type="InterPro" id="IPR000719">
    <property type="entry name" value="Prot_kinase_dom"/>
</dbReference>
<evidence type="ECO:0000313" key="18">
    <source>
        <dbReference type="Proteomes" id="UP001497525"/>
    </source>
</evidence>
<feature type="domain" description="Protein kinase" evidence="16">
    <location>
        <begin position="185"/>
        <end position="608"/>
    </location>
</feature>
<evidence type="ECO:0000256" key="10">
    <source>
        <dbReference type="ARBA" id="ARBA00022840"/>
    </source>
</evidence>
<dbReference type="InterPro" id="IPR008271">
    <property type="entry name" value="Ser/Thr_kinase_AS"/>
</dbReference>
<feature type="region of interest" description="Disordered" evidence="15">
    <location>
        <begin position="917"/>
        <end position="938"/>
    </location>
</feature>
<dbReference type="PROSITE" id="PS00108">
    <property type="entry name" value="PROTEIN_KINASE_ST"/>
    <property type="match status" value="1"/>
</dbReference>
<evidence type="ECO:0000256" key="2">
    <source>
        <dbReference type="ARBA" id="ARBA00001946"/>
    </source>
</evidence>
<dbReference type="GO" id="GO:0035556">
    <property type="term" value="P:intracellular signal transduction"/>
    <property type="evidence" value="ECO:0007669"/>
    <property type="project" value="TreeGrafter"/>
</dbReference>
<dbReference type="EMBL" id="CAXLJL010000168">
    <property type="protein sequence ID" value="CAL5133992.1"/>
    <property type="molecule type" value="Genomic_DNA"/>
</dbReference>
<organism evidence="17 18">
    <name type="scientific">Calicophoron daubneyi</name>
    <name type="common">Rumen fluke</name>
    <name type="synonym">Paramphistomum daubneyi</name>
    <dbReference type="NCBI Taxonomy" id="300641"/>
    <lineage>
        <taxon>Eukaryota</taxon>
        <taxon>Metazoa</taxon>
        <taxon>Spiralia</taxon>
        <taxon>Lophotrochozoa</taxon>
        <taxon>Platyhelminthes</taxon>
        <taxon>Trematoda</taxon>
        <taxon>Digenea</taxon>
        <taxon>Plagiorchiida</taxon>
        <taxon>Pronocephalata</taxon>
        <taxon>Paramphistomoidea</taxon>
        <taxon>Paramphistomidae</taxon>
        <taxon>Calicophoron</taxon>
    </lineage>
</organism>
<evidence type="ECO:0000256" key="7">
    <source>
        <dbReference type="ARBA" id="ARBA00022723"/>
    </source>
</evidence>
<feature type="compositionally biased region" description="Polar residues" evidence="15">
    <location>
        <begin position="1059"/>
        <end position="1075"/>
    </location>
</feature>
<evidence type="ECO:0000259" key="16">
    <source>
        <dbReference type="PROSITE" id="PS50011"/>
    </source>
</evidence>
<dbReference type="GO" id="GO:0005524">
    <property type="term" value="F:ATP binding"/>
    <property type="evidence" value="ECO:0007669"/>
    <property type="project" value="UniProtKB-KW"/>
</dbReference>
<accession>A0AAV2T910</accession>
<feature type="region of interest" description="Disordered" evidence="15">
    <location>
        <begin position="1052"/>
        <end position="1104"/>
    </location>
</feature>
<dbReference type="GO" id="GO:0004674">
    <property type="term" value="F:protein serine/threonine kinase activity"/>
    <property type="evidence" value="ECO:0007669"/>
    <property type="project" value="UniProtKB-KW"/>
</dbReference>
<comment type="cofactor">
    <cofactor evidence="2">
        <name>Mg(2+)</name>
        <dbReference type="ChEBI" id="CHEBI:18420"/>
    </cofactor>
</comment>
<feature type="region of interest" description="Disordered" evidence="15">
    <location>
        <begin position="375"/>
        <end position="398"/>
    </location>
</feature>
<proteinExistence type="inferred from homology"/>
<evidence type="ECO:0000256" key="4">
    <source>
        <dbReference type="ARBA" id="ARBA00012513"/>
    </source>
</evidence>
<evidence type="ECO:0000256" key="15">
    <source>
        <dbReference type="SAM" id="MobiDB-lite"/>
    </source>
</evidence>
<evidence type="ECO:0000256" key="8">
    <source>
        <dbReference type="ARBA" id="ARBA00022741"/>
    </source>
</evidence>
<protein>
    <recommendedName>
        <fullName evidence="4">non-specific serine/threonine protein kinase</fullName>
        <ecNumber evidence="4">2.7.11.1</ecNumber>
    </recommendedName>
</protein>
<keyword evidence="12" id="KW-0464">Manganese</keyword>
<comment type="caution">
    <text evidence="17">The sequence shown here is derived from an EMBL/GenBank/DDBJ whole genome shotgun (WGS) entry which is preliminary data.</text>
</comment>
<keyword evidence="9" id="KW-0418">Kinase</keyword>
<evidence type="ECO:0000256" key="5">
    <source>
        <dbReference type="ARBA" id="ARBA00022527"/>
    </source>
</evidence>
<keyword evidence="5" id="KW-0723">Serine/threonine-protein kinase</keyword>
<evidence type="ECO:0000256" key="9">
    <source>
        <dbReference type="ARBA" id="ARBA00022777"/>
    </source>
</evidence>
<comment type="cofactor">
    <cofactor evidence="1">
        <name>Mn(2+)</name>
        <dbReference type="ChEBI" id="CHEBI:29035"/>
    </cofactor>
</comment>
<dbReference type="Gene3D" id="1.10.510.10">
    <property type="entry name" value="Transferase(Phosphotransferase) domain 1"/>
    <property type="match status" value="2"/>
</dbReference>
<feature type="compositionally biased region" description="Polar residues" evidence="15">
    <location>
        <begin position="1"/>
        <end position="20"/>
    </location>
</feature>
<comment type="catalytic activity">
    <reaction evidence="13">
        <text>L-threonyl-[protein] + ATP = O-phospho-L-threonyl-[protein] + ADP + H(+)</text>
        <dbReference type="Rhea" id="RHEA:46608"/>
        <dbReference type="Rhea" id="RHEA-COMP:11060"/>
        <dbReference type="Rhea" id="RHEA-COMP:11605"/>
        <dbReference type="ChEBI" id="CHEBI:15378"/>
        <dbReference type="ChEBI" id="CHEBI:30013"/>
        <dbReference type="ChEBI" id="CHEBI:30616"/>
        <dbReference type="ChEBI" id="CHEBI:61977"/>
        <dbReference type="ChEBI" id="CHEBI:456216"/>
        <dbReference type="EC" id="2.7.11.1"/>
    </reaction>
</comment>
<reference evidence="17" key="1">
    <citation type="submission" date="2024-06" db="EMBL/GenBank/DDBJ databases">
        <authorList>
            <person name="Liu X."/>
            <person name="Lenzi L."/>
            <person name="Haldenby T S."/>
            <person name="Uol C."/>
        </authorList>
    </citation>
    <scope>NUCLEOTIDE SEQUENCE</scope>
</reference>
<evidence type="ECO:0000256" key="13">
    <source>
        <dbReference type="ARBA" id="ARBA00047899"/>
    </source>
</evidence>
<dbReference type="PANTHER" id="PTHR24346">
    <property type="entry name" value="MAP/MICROTUBULE AFFINITY-REGULATING KINASE"/>
    <property type="match status" value="1"/>
</dbReference>
<feature type="region of interest" description="Disordered" evidence="15">
    <location>
        <begin position="336"/>
        <end position="355"/>
    </location>
</feature>
<dbReference type="Gene3D" id="3.30.200.20">
    <property type="entry name" value="Phosphorylase Kinase, domain 1"/>
    <property type="match status" value="1"/>
</dbReference>
<dbReference type="GO" id="GO:0046872">
    <property type="term" value="F:metal ion binding"/>
    <property type="evidence" value="ECO:0007669"/>
    <property type="project" value="UniProtKB-KW"/>
</dbReference>
<keyword evidence="7" id="KW-0479">Metal-binding</keyword>
<keyword evidence="11" id="KW-0460">Magnesium</keyword>
<feature type="compositionally biased region" description="Low complexity" evidence="15">
    <location>
        <begin position="388"/>
        <end position="398"/>
    </location>
</feature>
<dbReference type="GO" id="GO:0005737">
    <property type="term" value="C:cytoplasm"/>
    <property type="evidence" value="ECO:0007669"/>
    <property type="project" value="TreeGrafter"/>
</dbReference>
<dbReference type="AlphaFoldDB" id="A0AAV2T910"/>
<dbReference type="SUPFAM" id="SSF56112">
    <property type="entry name" value="Protein kinase-like (PK-like)"/>
    <property type="match status" value="1"/>
</dbReference>
<feature type="compositionally biased region" description="Basic residues" evidence="15">
    <location>
        <begin position="1081"/>
        <end position="1104"/>
    </location>
</feature>
<evidence type="ECO:0000256" key="14">
    <source>
        <dbReference type="ARBA" id="ARBA00048679"/>
    </source>
</evidence>
<evidence type="ECO:0000256" key="11">
    <source>
        <dbReference type="ARBA" id="ARBA00022842"/>
    </source>
</evidence>
<gene>
    <name evidence="17" type="ORF">CDAUBV1_LOCUS7208</name>
</gene>
<keyword evidence="8" id="KW-0547">Nucleotide-binding</keyword>
<keyword evidence="6" id="KW-0808">Transferase</keyword>
<comment type="catalytic activity">
    <reaction evidence="14">
        <text>L-seryl-[protein] + ATP = O-phospho-L-seryl-[protein] + ADP + H(+)</text>
        <dbReference type="Rhea" id="RHEA:17989"/>
        <dbReference type="Rhea" id="RHEA-COMP:9863"/>
        <dbReference type="Rhea" id="RHEA-COMP:11604"/>
        <dbReference type="ChEBI" id="CHEBI:15378"/>
        <dbReference type="ChEBI" id="CHEBI:29999"/>
        <dbReference type="ChEBI" id="CHEBI:30616"/>
        <dbReference type="ChEBI" id="CHEBI:83421"/>
        <dbReference type="ChEBI" id="CHEBI:456216"/>
        <dbReference type="EC" id="2.7.11.1"/>
    </reaction>
</comment>
<name>A0AAV2T910_CALDB</name>
<dbReference type="PROSITE" id="PS50011">
    <property type="entry name" value="PROTEIN_KINASE_DOM"/>
    <property type="match status" value="1"/>
</dbReference>
<feature type="region of interest" description="Disordered" evidence="15">
    <location>
        <begin position="1"/>
        <end position="33"/>
    </location>
</feature>
<feature type="region of interest" description="Disordered" evidence="15">
    <location>
        <begin position="973"/>
        <end position="1016"/>
    </location>
</feature>
<evidence type="ECO:0000256" key="12">
    <source>
        <dbReference type="ARBA" id="ARBA00023211"/>
    </source>
</evidence>
<dbReference type="Proteomes" id="UP001497525">
    <property type="component" value="Unassembled WGS sequence"/>
</dbReference>
<evidence type="ECO:0000256" key="6">
    <source>
        <dbReference type="ARBA" id="ARBA00022679"/>
    </source>
</evidence>
<dbReference type="EC" id="2.7.11.1" evidence="4"/>
<dbReference type="SMART" id="SM00220">
    <property type="entry name" value="S_TKc"/>
    <property type="match status" value="1"/>
</dbReference>
<comment type="similarity">
    <text evidence="3">Belongs to the protein kinase superfamily. CAMK Ser/Thr protein kinase family. LKB1 subfamily.</text>
</comment>
<evidence type="ECO:0000313" key="17">
    <source>
        <dbReference type="EMBL" id="CAL5133992.1"/>
    </source>
</evidence>
<keyword evidence="10" id="KW-0067">ATP-binding</keyword>
<dbReference type="Pfam" id="PF00069">
    <property type="entry name" value="Pkinase"/>
    <property type="match status" value="2"/>
</dbReference>
<dbReference type="InterPro" id="IPR011009">
    <property type="entry name" value="Kinase-like_dom_sf"/>
</dbReference>
<evidence type="ECO:0000256" key="3">
    <source>
        <dbReference type="ARBA" id="ARBA00009985"/>
    </source>
</evidence>
<sequence>MSAGVSQPTLVEVQDNNKTAGSDGLLSVSPSSQRENLAGGSGVFANFFKEMAAPHNQDPSVTYDLAEEKRSPYLDFEVPHAVPSNYNRDMISEENPLQAFYENEGNDEDLAILNQYKVFINRNQDDEVPSILYDCEPEHQIWDQFPAKCSLHSNIQEDRPNDLSSNMCISYAQRYKPPKVLANRYLLGETIGRGSYGKVKDAIDLVTLQRHAVKVISKLGVRKIPGGWNQTLLEAALMRRITAHRNIVTLISILRLDQPDRLCLVMEHCLGSVHDLQTAGVPSSAEDFGDDAEFGPELENNRYCATDLRQPSVGTELGSAATNEGSQQRLKTSHLSSIGQGNKGHSNDHFSLNTTDVKPESRKFKDILKFRKVSNVEDSMNPRKRRSPQTSQQQQQFRRLSEAQAHAYFIQLIDGLDFLHRNGVVHRDIKPGNLLLTPAPGCGLGELYSVGEVLGCSDSFWADGDGGNPGFIGRSLVDLLTASRGWLVKLADFGVSAHVSAFSPNDMVSGGQTTPAVQPPEVAKGVQSVFVGSKLDVYSAGVTLYFMLTGHVPFSCNNVLQIFEAIAHGDYTIPGHVSGNAANLIRKMMAKDPKKRYTLDQVARHAWVVNDPPPPMSMEQIEQKVRTHASKAGGSPSHRGFVSWLDPLVYLRRPVTEYPSPHIDESGARIFMMQELDELKMSESQLNVRDNEPAAEGDEDDMSNSFDYTKYYSRFGVPPISLIERLKIYHAWTEHSDDLQKQGPSLQCREMIPDTKYLGLEPRLAELGITTSGSHEWIPPYAHAAMEYNAANTPKNLLNCVPSRVFEQQPQQLAVGESHSYAVPNRGVTLSCTDRITLARLVASSRSHAQLSTGSSVPTLEPPACPEDLPVSSPKHVPVQALMTLEHGGAMRAASFPAHVYDSALLELDATKNGSVREGIQESEQQERPHQQTWHCGSRMNQKAARICKEVGLSKHSDGPQIISTRVVNVRPEEQHQRDLGSTTFFLDDEDSEIPSASVPPPAADRKPPHPHNHSRLSRWIANPISSLWNRLRRARPSNLRLRAGSLCNANTMPPYDDSAQTPQSTRISLNSDSKVSAMRKTPKEKRRFFTIKRDRGKQKQFPQ</sequence>